<dbReference type="PRINTS" id="PR00038">
    <property type="entry name" value="HTHLUXR"/>
</dbReference>
<dbReference type="SMART" id="SM00421">
    <property type="entry name" value="HTH_LUXR"/>
    <property type="match status" value="1"/>
</dbReference>
<dbReference type="GO" id="GO:0006355">
    <property type="term" value="P:regulation of DNA-templated transcription"/>
    <property type="evidence" value="ECO:0007669"/>
    <property type="project" value="InterPro"/>
</dbReference>
<dbReference type="EMBL" id="CP073910">
    <property type="protein sequence ID" value="QUT04882.1"/>
    <property type="molecule type" value="Genomic_DNA"/>
</dbReference>
<evidence type="ECO:0000256" key="3">
    <source>
        <dbReference type="ARBA" id="ARBA00023163"/>
    </source>
</evidence>
<evidence type="ECO:0000259" key="5">
    <source>
        <dbReference type="PROSITE" id="PS50043"/>
    </source>
</evidence>
<dbReference type="Pfam" id="PF00196">
    <property type="entry name" value="GerE"/>
    <property type="match status" value="1"/>
</dbReference>
<keyword evidence="1" id="KW-0805">Transcription regulation</keyword>
<evidence type="ECO:0000256" key="4">
    <source>
        <dbReference type="SAM" id="Phobius"/>
    </source>
</evidence>
<feature type="domain" description="HTH luxR-type" evidence="5">
    <location>
        <begin position="1"/>
        <end position="65"/>
    </location>
</feature>
<dbReference type="KEGG" id="spph:KFK14_17905"/>
<dbReference type="GO" id="GO:0003677">
    <property type="term" value="F:DNA binding"/>
    <property type="evidence" value="ECO:0007669"/>
    <property type="project" value="UniProtKB-KW"/>
</dbReference>
<evidence type="ECO:0000256" key="2">
    <source>
        <dbReference type="ARBA" id="ARBA00023125"/>
    </source>
</evidence>
<dbReference type="Proteomes" id="UP000681425">
    <property type="component" value="Chromosome"/>
</dbReference>
<evidence type="ECO:0000313" key="6">
    <source>
        <dbReference type="EMBL" id="QUT04882.1"/>
    </source>
</evidence>
<reference evidence="6" key="1">
    <citation type="submission" date="2021-04" db="EMBL/GenBank/DDBJ databases">
        <title>Isolation of p-tert-butylphenol degrading bacteria Sphingobium phenoxybenzoativorans Tas13 from active sludge.</title>
        <authorList>
            <person name="Li Y."/>
        </authorList>
    </citation>
    <scope>NUCLEOTIDE SEQUENCE</scope>
    <source>
        <strain evidence="6">Tas13</strain>
    </source>
</reference>
<protein>
    <submittedName>
        <fullName evidence="6">Helix-turn-helix transcriptional regulator</fullName>
    </submittedName>
</protein>
<proteinExistence type="predicted"/>
<name>A0A975K7H2_9SPHN</name>
<feature type="transmembrane region" description="Helical" evidence="4">
    <location>
        <begin position="124"/>
        <end position="148"/>
    </location>
</feature>
<keyword evidence="2" id="KW-0238">DNA-binding</keyword>
<dbReference type="AlphaFoldDB" id="A0A975K7H2"/>
<dbReference type="InterPro" id="IPR036388">
    <property type="entry name" value="WH-like_DNA-bd_sf"/>
</dbReference>
<dbReference type="InterPro" id="IPR016032">
    <property type="entry name" value="Sig_transdc_resp-reg_C-effctor"/>
</dbReference>
<keyword evidence="7" id="KW-1185">Reference proteome</keyword>
<organism evidence="6 7">
    <name type="scientific">Sphingobium phenoxybenzoativorans</name>
    <dbReference type="NCBI Taxonomy" id="1592790"/>
    <lineage>
        <taxon>Bacteria</taxon>
        <taxon>Pseudomonadati</taxon>
        <taxon>Pseudomonadota</taxon>
        <taxon>Alphaproteobacteria</taxon>
        <taxon>Sphingomonadales</taxon>
        <taxon>Sphingomonadaceae</taxon>
        <taxon>Sphingobium</taxon>
    </lineage>
</organism>
<dbReference type="PANTHER" id="PTHR44688">
    <property type="entry name" value="DNA-BINDING TRANSCRIPTIONAL ACTIVATOR DEVR_DOSR"/>
    <property type="match status" value="1"/>
</dbReference>
<dbReference type="PANTHER" id="PTHR44688:SF16">
    <property type="entry name" value="DNA-BINDING TRANSCRIPTIONAL ACTIVATOR DEVR_DOSR"/>
    <property type="match status" value="1"/>
</dbReference>
<gene>
    <name evidence="6" type="ORF">KFK14_17905</name>
</gene>
<dbReference type="Gene3D" id="1.10.10.10">
    <property type="entry name" value="Winged helix-like DNA-binding domain superfamily/Winged helix DNA-binding domain"/>
    <property type="match status" value="1"/>
</dbReference>
<keyword evidence="3" id="KW-0804">Transcription</keyword>
<dbReference type="CDD" id="cd06170">
    <property type="entry name" value="LuxR_C_like"/>
    <property type="match status" value="1"/>
</dbReference>
<keyword evidence="4" id="KW-0812">Transmembrane</keyword>
<keyword evidence="4" id="KW-1133">Transmembrane helix</keyword>
<dbReference type="RefSeq" id="WP_212608619.1">
    <property type="nucleotide sequence ID" value="NZ_CP073910.1"/>
</dbReference>
<dbReference type="PROSITE" id="PS50043">
    <property type="entry name" value="HTH_LUXR_2"/>
    <property type="match status" value="1"/>
</dbReference>
<accession>A0A975K7H2</accession>
<dbReference type="InterPro" id="IPR000792">
    <property type="entry name" value="Tscrpt_reg_LuxR_C"/>
</dbReference>
<evidence type="ECO:0000256" key="1">
    <source>
        <dbReference type="ARBA" id="ARBA00023015"/>
    </source>
</evidence>
<sequence length="153" mass="16322">MDDIEQLTERQRDCLRLVVSGHNSKGIARLLGISPLTVDQHLKAAIKTLRVSSRGEAARMLAAYENAHPQTSGSQAAPIAQPLLSPIMDPSAGGEGGQEMRRSPVPFLPPIGGDRHDLTINQKIFAILRVAVISAGSVGALVAAGYWINYMVS</sequence>
<evidence type="ECO:0000313" key="7">
    <source>
        <dbReference type="Proteomes" id="UP000681425"/>
    </source>
</evidence>
<dbReference type="SUPFAM" id="SSF46894">
    <property type="entry name" value="C-terminal effector domain of the bipartite response regulators"/>
    <property type="match status" value="1"/>
</dbReference>
<keyword evidence="4" id="KW-0472">Membrane</keyword>